<evidence type="ECO:0000256" key="1">
    <source>
        <dbReference type="SAM" id="MobiDB-lite"/>
    </source>
</evidence>
<name>A0A918TE35_9RHOB</name>
<feature type="compositionally biased region" description="Basic residues" evidence="1">
    <location>
        <begin position="77"/>
        <end position="88"/>
    </location>
</feature>
<reference evidence="2" key="1">
    <citation type="journal article" date="2014" name="Int. J. Syst. Evol. Microbiol.">
        <title>Complete genome sequence of Corynebacterium casei LMG S-19264T (=DSM 44701T), isolated from a smear-ripened cheese.</title>
        <authorList>
            <consortium name="US DOE Joint Genome Institute (JGI-PGF)"/>
            <person name="Walter F."/>
            <person name="Albersmeier A."/>
            <person name="Kalinowski J."/>
            <person name="Ruckert C."/>
        </authorList>
    </citation>
    <scope>NUCLEOTIDE SEQUENCE</scope>
    <source>
        <strain evidence="2">KCTC 23310</strain>
    </source>
</reference>
<dbReference type="Proteomes" id="UP000638981">
    <property type="component" value="Unassembled WGS sequence"/>
</dbReference>
<sequence>MRLDEADPKGLIRESYVIEGITEGECRSILLDWALGLPAGRDVAVALPVLLAHYAPRNVGHPMNGVMTAGLEPSAPPRRRGGRTGRMA</sequence>
<evidence type="ECO:0000313" key="2">
    <source>
        <dbReference type="EMBL" id="GHC43939.1"/>
    </source>
</evidence>
<dbReference type="AlphaFoldDB" id="A0A918TE35"/>
<gene>
    <name evidence="2" type="ORF">GCM10007315_01310</name>
</gene>
<organism evidence="2 3">
    <name type="scientific">Neogemmobacter tilapiae</name>
    <dbReference type="NCBI Taxonomy" id="875041"/>
    <lineage>
        <taxon>Bacteria</taxon>
        <taxon>Pseudomonadati</taxon>
        <taxon>Pseudomonadota</taxon>
        <taxon>Alphaproteobacteria</taxon>
        <taxon>Rhodobacterales</taxon>
        <taxon>Paracoccaceae</taxon>
        <taxon>Neogemmobacter</taxon>
    </lineage>
</organism>
<keyword evidence="3" id="KW-1185">Reference proteome</keyword>
<comment type="caution">
    <text evidence="2">The sequence shown here is derived from an EMBL/GenBank/DDBJ whole genome shotgun (WGS) entry which is preliminary data.</text>
</comment>
<protein>
    <submittedName>
        <fullName evidence="2">Uncharacterized protein</fullName>
    </submittedName>
</protein>
<proteinExistence type="predicted"/>
<dbReference type="EMBL" id="BMYJ01000001">
    <property type="protein sequence ID" value="GHC43939.1"/>
    <property type="molecule type" value="Genomic_DNA"/>
</dbReference>
<reference evidence="2" key="2">
    <citation type="submission" date="2020-09" db="EMBL/GenBank/DDBJ databases">
        <authorList>
            <person name="Sun Q."/>
            <person name="Kim S."/>
        </authorList>
    </citation>
    <scope>NUCLEOTIDE SEQUENCE</scope>
    <source>
        <strain evidence="2">KCTC 23310</strain>
    </source>
</reference>
<accession>A0A918TE35</accession>
<dbReference type="RefSeq" id="WP_189409492.1">
    <property type="nucleotide sequence ID" value="NZ_BMYJ01000001.1"/>
</dbReference>
<feature type="region of interest" description="Disordered" evidence="1">
    <location>
        <begin position="65"/>
        <end position="88"/>
    </location>
</feature>
<evidence type="ECO:0000313" key="3">
    <source>
        <dbReference type="Proteomes" id="UP000638981"/>
    </source>
</evidence>